<name>X1KXL3_9ZZZZ</name>
<proteinExistence type="predicted"/>
<evidence type="ECO:0000313" key="1">
    <source>
        <dbReference type="EMBL" id="GAH94914.1"/>
    </source>
</evidence>
<sequence>LVDYFIDRIGNSHGKDLFGQFEGQILSDFADCCYSVCWYSLFFL</sequence>
<reference evidence="1" key="1">
    <citation type="journal article" date="2014" name="Front. Microbiol.">
        <title>High frequency of phylogenetically diverse reductive dehalogenase-homologous genes in deep subseafloor sedimentary metagenomes.</title>
        <authorList>
            <person name="Kawai M."/>
            <person name="Futagami T."/>
            <person name="Toyoda A."/>
            <person name="Takaki Y."/>
            <person name="Nishi S."/>
            <person name="Hori S."/>
            <person name="Arai W."/>
            <person name="Tsubouchi T."/>
            <person name="Morono Y."/>
            <person name="Uchiyama I."/>
            <person name="Ito T."/>
            <person name="Fujiyama A."/>
            <person name="Inagaki F."/>
            <person name="Takami H."/>
        </authorList>
    </citation>
    <scope>NUCLEOTIDE SEQUENCE</scope>
    <source>
        <strain evidence="1">Expedition CK06-06</strain>
    </source>
</reference>
<gene>
    <name evidence="1" type="ORF">S03H2_70570</name>
</gene>
<accession>X1KXL3</accession>
<dbReference type="AlphaFoldDB" id="X1KXL3"/>
<dbReference type="EMBL" id="BARU01046937">
    <property type="protein sequence ID" value="GAH94914.1"/>
    <property type="molecule type" value="Genomic_DNA"/>
</dbReference>
<organism evidence="1">
    <name type="scientific">marine sediment metagenome</name>
    <dbReference type="NCBI Taxonomy" id="412755"/>
    <lineage>
        <taxon>unclassified sequences</taxon>
        <taxon>metagenomes</taxon>
        <taxon>ecological metagenomes</taxon>
    </lineage>
</organism>
<comment type="caution">
    <text evidence="1">The sequence shown here is derived from an EMBL/GenBank/DDBJ whole genome shotgun (WGS) entry which is preliminary data.</text>
</comment>
<protein>
    <submittedName>
        <fullName evidence="1">Uncharacterized protein</fullName>
    </submittedName>
</protein>
<feature type="non-terminal residue" evidence="1">
    <location>
        <position position="1"/>
    </location>
</feature>